<feature type="transmembrane region" description="Helical" evidence="1">
    <location>
        <begin position="280"/>
        <end position="302"/>
    </location>
</feature>
<reference evidence="3" key="1">
    <citation type="journal article" date="2019" name="Int. J. Syst. Evol. Microbiol.">
        <title>The Global Catalogue of Microorganisms (GCM) 10K type strain sequencing project: providing services to taxonomists for standard genome sequencing and annotation.</title>
        <authorList>
            <consortium name="The Broad Institute Genomics Platform"/>
            <consortium name="The Broad Institute Genome Sequencing Center for Infectious Disease"/>
            <person name="Wu L."/>
            <person name="Ma J."/>
        </authorList>
    </citation>
    <scope>NUCLEOTIDE SEQUENCE [LARGE SCALE GENOMIC DNA]</scope>
    <source>
        <strain evidence="3">CGMCC 4.7144</strain>
    </source>
</reference>
<evidence type="ECO:0000313" key="2">
    <source>
        <dbReference type="EMBL" id="MFC5925077.1"/>
    </source>
</evidence>
<accession>A0ABW1H9H3</accession>
<dbReference type="EMBL" id="JBHSQS010000009">
    <property type="protein sequence ID" value="MFC5925077.1"/>
    <property type="molecule type" value="Genomic_DNA"/>
</dbReference>
<gene>
    <name evidence="2" type="ORF">ACFQGL_17170</name>
</gene>
<sequence length="353" mass="37297">MSAPTIAVVGSVVVGRTYDPPLRDGTVGLAAAEEIGRELAERGCRLVVFSSDEDFIEAAAVRGYAGSDQARPGSIEVRGPYRTDHAGFPEAQHRPELFDARPEPTADWEVSFYRALLHVDGILLVGGGRSTFIAGLIALSRRIAVAPVGTFGGAAEKTWQRLHGEPDAATEEDLSALVGPWRSGSARTVVASLLRQHERRLTERERLRRQTDTEARRRARSLVAALVFLLAGLATLPANVAWRPGTWAAVALLVAGPLSAAMCGALIRNAFDEAGEWLRAAVFGAAAGALSAVLFIAAQLATNPDLLKGDSAARLGYFVVPVGFAAGLAFDGVLAKLRGTDVVQTTPIDAGTR</sequence>
<protein>
    <submittedName>
        <fullName evidence="2">Uncharacterized protein</fullName>
    </submittedName>
</protein>
<evidence type="ECO:0000256" key="1">
    <source>
        <dbReference type="SAM" id="Phobius"/>
    </source>
</evidence>
<keyword evidence="1" id="KW-0472">Membrane</keyword>
<feature type="transmembrane region" description="Helical" evidence="1">
    <location>
        <begin position="314"/>
        <end position="334"/>
    </location>
</feature>
<proteinExistence type="predicted"/>
<name>A0ABW1H9H3_9ACTN</name>
<keyword evidence="1" id="KW-1133">Transmembrane helix</keyword>
<comment type="caution">
    <text evidence="2">The sequence shown here is derived from an EMBL/GenBank/DDBJ whole genome shotgun (WGS) entry which is preliminary data.</text>
</comment>
<dbReference type="RefSeq" id="WP_377512884.1">
    <property type="nucleotide sequence ID" value="NZ_JBHSQS010000009.1"/>
</dbReference>
<evidence type="ECO:0000313" key="3">
    <source>
        <dbReference type="Proteomes" id="UP001596226"/>
    </source>
</evidence>
<keyword evidence="1" id="KW-0812">Transmembrane</keyword>
<feature type="transmembrane region" description="Helical" evidence="1">
    <location>
        <begin position="248"/>
        <end position="268"/>
    </location>
</feature>
<keyword evidence="3" id="KW-1185">Reference proteome</keyword>
<feature type="transmembrane region" description="Helical" evidence="1">
    <location>
        <begin position="222"/>
        <end position="242"/>
    </location>
</feature>
<organism evidence="2 3">
    <name type="scientific">Micromonospora vulcania</name>
    <dbReference type="NCBI Taxonomy" id="1441873"/>
    <lineage>
        <taxon>Bacteria</taxon>
        <taxon>Bacillati</taxon>
        <taxon>Actinomycetota</taxon>
        <taxon>Actinomycetes</taxon>
        <taxon>Micromonosporales</taxon>
        <taxon>Micromonosporaceae</taxon>
        <taxon>Micromonospora</taxon>
    </lineage>
</organism>
<dbReference type="Proteomes" id="UP001596226">
    <property type="component" value="Unassembled WGS sequence"/>
</dbReference>